<name>A0A409W6C0_9AGAR</name>
<protein>
    <submittedName>
        <fullName evidence="1">Uncharacterized protein</fullName>
    </submittedName>
</protein>
<accession>A0A409W6C0</accession>
<reference evidence="1 2" key="1">
    <citation type="journal article" date="2018" name="Evol. Lett.">
        <title>Horizontal gene cluster transfer increased hallucinogenic mushroom diversity.</title>
        <authorList>
            <person name="Reynolds H.T."/>
            <person name="Vijayakumar V."/>
            <person name="Gluck-Thaler E."/>
            <person name="Korotkin H.B."/>
            <person name="Matheny P.B."/>
            <person name="Slot J.C."/>
        </authorList>
    </citation>
    <scope>NUCLEOTIDE SEQUENCE [LARGE SCALE GENOMIC DNA]</scope>
    <source>
        <strain evidence="1 2">2629</strain>
    </source>
</reference>
<gene>
    <name evidence="1" type="ORF">CVT24_012953</name>
</gene>
<dbReference type="InParanoid" id="A0A409W6C0"/>
<sequence length="182" mass="20443">MSITLNSLPVDLDALFNDFIHGDYVMQEPDASPSPAPSSGTSRFSGIRMEDFVVDGCITPSRPASPVTTKKWKIDPVGAHAQYNKLWKDKWMQPQDSYDDERDPLPDNSLWCCPTPWLSHCSLTDEPHLLPVVPLSESSLNGAYVDPAYSEAPVKTVDPMQLLPMIENRRKAVRQVRFKKQS</sequence>
<evidence type="ECO:0000313" key="2">
    <source>
        <dbReference type="Proteomes" id="UP000284842"/>
    </source>
</evidence>
<proteinExistence type="predicted"/>
<dbReference type="AlphaFoldDB" id="A0A409W6C0"/>
<comment type="caution">
    <text evidence="1">The sequence shown here is derived from an EMBL/GenBank/DDBJ whole genome shotgun (WGS) entry which is preliminary data.</text>
</comment>
<keyword evidence="2" id="KW-1185">Reference proteome</keyword>
<dbReference type="Proteomes" id="UP000284842">
    <property type="component" value="Unassembled WGS sequence"/>
</dbReference>
<organism evidence="1 2">
    <name type="scientific">Panaeolus cyanescens</name>
    <dbReference type="NCBI Taxonomy" id="181874"/>
    <lineage>
        <taxon>Eukaryota</taxon>
        <taxon>Fungi</taxon>
        <taxon>Dikarya</taxon>
        <taxon>Basidiomycota</taxon>
        <taxon>Agaricomycotina</taxon>
        <taxon>Agaricomycetes</taxon>
        <taxon>Agaricomycetidae</taxon>
        <taxon>Agaricales</taxon>
        <taxon>Agaricineae</taxon>
        <taxon>Galeropsidaceae</taxon>
        <taxon>Panaeolus</taxon>
    </lineage>
</organism>
<evidence type="ECO:0000313" key="1">
    <source>
        <dbReference type="EMBL" id="PPQ74060.1"/>
    </source>
</evidence>
<dbReference type="OrthoDB" id="10642931at2759"/>
<dbReference type="EMBL" id="NHTK01005779">
    <property type="protein sequence ID" value="PPQ74060.1"/>
    <property type="molecule type" value="Genomic_DNA"/>
</dbReference>